<name>A0A4R2N5L6_9PAST</name>
<keyword evidence="2" id="KW-1185">Reference proteome</keyword>
<accession>A0A4R2N5L6</accession>
<dbReference type="Proteomes" id="UP000295537">
    <property type="component" value="Unassembled WGS sequence"/>
</dbReference>
<protein>
    <recommendedName>
        <fullName evidence="3">Nitronate monooxygenase</fullName>
    </recommendedName>
</protein>
<evidence type="ECO:0000313" key="1">
    <source>
        <dbReference type="EMBL" id="TCP16117.1"/>
    </source>
</evidence>
<evidence type="ECO:0008006" key="3">
    <source>
        <dbReference type="Google" id="ProtNLM"/>
    </source>
</evidence>
<comment type="caution">
    <text evidence="1">The sequence shown here is derived from an EMBL/GenBank/DDBJ whole genome shotgun (WGS) entry which is preliminary data.</text>
</comment>
<reference evidence="1 2" key="1">
    <citation type="submission" date="2019-03" db="EMBL/GenBank/DDBJ databases">
        <title>Genomic Encyclopedia of Type Strains, Phase IV (KMG-IV): sequencing the most valuable type-strain genomes for metagenomic binning, comparative biology and taxonomic classification.</title>
        <authorList>
            <person name="Goeker M."/>
        </authorList>
    </citation>
    <scope>NUCLEOTIDE SEQUENCE [LARGE SCALE GENOMIC DNA]</scope>
    <source>
        <strain evidence="1 2">DSM 16380</strain>
    </source>
</reference>
<proteinExistence type="predicted"/>
<gene>
    <name evidence="1" type="ORF">EV693_11434</name>
</gene>
<dbReference type="AlphaFoldDB" id="A0A4R2N5L6"/>
<dbReference type="EMBL" id="SLXJ01000014">
    <property type="protein sequence ID" value="TCP16117.1"/>
    <property type="molecule type" value="Genomic_DNA"/>
</dbReference>
<organism evidence="1 2">
    <name type="scientific">Nicoletella semolina</name>
    <dbReference type="NCBI Taxonomy" id="271160"/>
    <lineage>
        <taxon>Bacteria</taxon>
        <taxon>Pseudomonadati</taxon>
        <taxon>Pseudomonadota</taxon>
        <taxon>Gammaproteobacteria</taxon>
        <taxon>Pasteurellales</taxon>
        <taxon>Pasteurellaceae</taxon>
        <taxon>Nicoletella</taxon>
    </lineage>
</organism>
<evidence type="ECO:0000313" key="2">
    <source>
        <dbReference type="Proteomes" id="UP000295537"/>
    </source>
</evidence>
<sequence>MNAGTGMRLGMLEGNFENGYVSVGNGISAIDNIKSVQEVIDGLVGQNWRYKMQ</sequence>